<accession>A0A0E9TGP9</accession>
<sequence>MTLSSLYKAVAGFEVWLYSLYGTFFSKDFPQEACIMRCLRTENCTVQHGHKWVRF</sequence>
<reference evidence="1" key="2">
    <citation type="journal article" date="2015" name="Fish Shellfish Immunol.">
        <title>Early steps in the European eel (Anguilla anguilla)-Vibrio vulnificus interaction in the gills: Role of the RtxA13 toxin.</title>
        <authorList>
            <person name="Callol A."/>
            <person name="Pajuelo D."/>
            <person name="Ebbesson L."/>
            <person name="Teles M."/>
            <person name="MacKenzie S."/>
            <person name="Amaro C."/>
        </authorList>
    </citation>
    <scope>NUCLEOTIDE SEQUENCE</scope>
</reference>
<evidence type="ECO:0000313" key="1">
    <source>
        <dbReference type="EMBL" id="JAH52647.1"/>
    </source>
</evidence>
<reference evidence="1" key="1">
    <citation type="submission" date="2014-11" db="EMBL/GenBank/DDBJ databases">
        <authorList>
            <person name="Amaro Gonzalez C."/>
        </authorList>
    </citation>
    <scope>NUCLEOTIDE SEQUENCE</scope>
</reference>
<dbReference type="AlphaFoldDB" id="A0A0E9TGP9"/>
<organism evidence="1">
    <name type="scientific">Anguilla anguilla</name>
    <name type="common">European freshwater eel</name>
    <name type="synonym">Muraena anguilla</name>
    <dbReference type="NCBI Taxonomy" id="7936"/>
    <lineage>
        <taxon>Eukaryota</taxon>
        <taxon>Metazoa</taxon>
        <taxon>Chordata</taxon>
        <taxon>Craniata</taxon>
        <taxon>Vertebrata</taxon>
        <taxon>Euteleostomi</taxon>
        <taxon>Actinopterygii</taxon>
        <taxon>Neopterygii</taxon>
        <taxon>Teleostei</taxon>
        <taxon>Anguilliformes</taxon>
        <taxon>Anguillidae</taxon>
        <taxon>Anguilla</taxon>
    </lineage>
</organism>
<dbReference type="EMBL" id="GBXM01055930">
    <property type="protein sequence ID" value="JAH52647.1"/>
    <property type="molecule type" value="Transcribed_RNA"/>
</dbReference>
<proteinExistence type="predicted"/>
<protein>
    <submittedName>
        <fullName evidence="1">Uncharacterized protein</fullName>
    </submittedName>
</protein>
<name>A0A0E9TGP9_ANGAN</name>